<organism evidence="1">
    <name type="scientific">Rhizophora mucronata</name>
    <name type="common">Asiatic mangrove</name>
    <dbReference type="NCBI Taxonomy" id="61149"/>
    <lineage>
        <taxon>Eukaryota</taxon>
        <taxon>Viridiplantae</taxon>
        <taxon>Streptophyta</taxon>
        <taxon>Embryophyta</taxon>
        <taxon>Tracheophyta</taxon>
        <taxon>Spermatophyta</taxon>
        <taxon>Magnoliopsida</taxon>
        <taxon>eudicotyledons</taxon>
        <taxon>Gunneridae</taxon>
        <taxon>Pentapetalae</taxon>
        <taxon>rosids</taxon>
        <taxon>fabids</taxon>
        <taxon>Malpighiales</taxon>
        <taxon>Rhizophoraceae</taxon>
        <taxon>Rhizophora</taxon>
    </lineage>
</organism>
<sequence>MPKEIHSQNDLKCKDNSLMFIYVLTTNNS</sequence>
<protein>
    <submittedName>
        <fullName evidence="1">Uncharacterized protein</fullName>
    </submittedName>
</protein>
<evidence type="ECO:0000313" key="1">
    <source>
        <dbReference type="EMBL" id="MBX73475.1"/>
    </source>
</evidence>
<proteinExistence type="predicted"/>
<accession>A0A2P2R2J4</accession>
<reference evidence="1" key="1">
    <citation type="submission" date="2018-02" db="EMBL/GenBank/DDBJ databases">
        <title>Rhizophora mucronata_Transcriptome.</title>
        <authorList>
            <person name="Meera S.P."/>
            <person name="Sreeshan A."/>
            <person name="Augustine A."/>
        </authorList>
    </citation>
    <scope>NUCLEOTIDE SEQUENCE</scope>
    <source>
        <tissue evidence="1">Leaf</tissue>
    </source>
</reference>
<dbReference type="EMBL" id="GGEC01092991">
    <property type="protein sequence ID" value="MBX73475.1"/>
    <property type="molecule type" value="Transcribed_RNA"/>
</dbReference>
<dbReference type="AlphaFoldDB" id="A0A2P2R2J4"/>
<name>A0A2P2R2J4_RHIMU</name>